<dbReference type="EMBL" id="BK015739">
    <property type="protein sequence ID" value="DAE22809.1"/>
    <property type="molecule type" value="Genomic_DNA"/>
</dbReference>
<sequence>MKIYDAALEHELQNPDLTRGKLEPAQRVTVHHDAVPASVRYEVMPGTVTADCPDGLRQEITTSAQNAYDEYEEVQSYVLYTEAELAEIAAKAEAEKAAAEAAAKAAEQAAKEEAARRDAAEKLNAQVTYTAMMTDTLLAQEG</sequence>
<reference evidence="2" key="1">
    <citation type="journal article" date="2021" name="Proc. Natl. Acad. Sci. U.S.A.">
        <title>A Catalog of Tens of Thousands of Viruses from Human Metagenomes Reveals Hidden Associations with Chronic Diseases.</title>
        <authorList>
            <person name="Tisza M.J."/>
            <person name="Buck C.B."/>
        </authorList>
    </citation>
    <scope>NUCLEOTIDE SEQUENCE</scope>
    <source>
        <strain evidence="2">Ct2hZ16</strain>
    </source>
</reference>
<accession>A0A8S5QVG2</accession>
<name>A0A8S5QVG2_9CAUD</name>
<organism evidence="2">
    <name type="scientific">Siphoviridae sp. ct2hZ16</name>
    <dbReference type="NCBI Taxonomy" id="2826276"/>
    <lineage>
        <taxon>Viruses</taxon>
        <taxon>Duplodnaviria</taxon>
        <taxon>Heunggongvirae</taxon>
        <taxon>Uroviricota</taxon>
        <taxon>Caudoviricetes</taxon>
    </lineage>
</organism>
<feature type="coiled-coil region" evidence="1">
    <location>
        <begin position="82"/>
        <end position="123"/>
    </location>
</feature>
<evidence type="ECO:0000256" key="1">
    <source>
        <dbReference type="SAM" id="Coils"/>
    </source>
</evidence>
<keyword evidence="1" id="KW-0175">Coiled coil</keyword>
<evidence type="ECO:0000313" key="2">
    <source>
        <dbReference type="EMBL" id="DAE22809.1"/>
    </source>
</evidence>
<protein>
    <submittedName>
        <fullName evidence="2">Uncharacterized protein</fullName>
    </submittedName>
</protein>
<proteinExistence type="predicted"/>